<evidence type="ECO:0000256" key="6">
    <source>
        <dbReference type="ARBA" id="ARBA00022679"/>
    </source>
</evidence>
<evidence type="ECO:0000256" key="5">
    <source>
        <dbReference type="ARBA" id="ARBA00022516"/>
    </source>
</evidence>
<dbReference type="EC" id="2.7.1.36" evidence="3 14"/>
<evidence type="ECO:0000256" key="11">
    <source>
        <dbReference type="ARBA" id="ARBA00023098"/>
    </source>
</evidence>
<feature type="domain" description="GHMP kinase C-terminal" evidence="17">
    <location>
        <begin position="309"/>
        <end position="384"/>
    </location>
</feature>
<dbReference type="STRING" id="402676.B6K7Z2"/>
<dbReference type="PANTHER" id="PTHR43290">
    <property type="entry name" value="MEVALONATE KINASE"/>
    <property type="match status" value="1"/>
</dbReference>
<dbReference type="eggNOG" id="KOG1511">
    <property type="taxonomic scope" value="Eukaryota"/>
</dbReference>
<feature type="domain" description="GHMP kinase N-terminal" evidence="16">
    <location>
        <begin position="116"/>
        <end position="151"/>
    </location>
</feature>
<dbReference type="Pfam" id="PF08544">
    <property type="entry name" value="GHMP_kinases_C"/>
    <property type="match status" value="1"/>
</dbReference>
<dbReference type="OrthoDB" id="1652964at2759"/>
<dbReference type="VEuPathDB" id="FungiDB:SJAG_04865"/>
<evidence type="ECO:0000313" key="18">
    <source>
        <dbReference type="EMBL" id="EEB09646.1"/>
    </source>
</evidence>
<dbReference type="GO" id="GO:0004496">
    <property type="term" value="F:mevalonate kinase activity"/>
    <property type="evidence" value="ECO:0000318"/>
    <property type="project" value="GO_Central"/>
</dbReference>
<feature type="region of interest" description="Disordered" evidence="15">
    <location>
        <begin position="160"/>
        <end position="197"/>
    </location>
</feature>
<organism evidence="18 20">
    <name type="scientific">Schizosaccharomyces japonicus (strain yFS275 / FY16936)</name>
    <name type="common">Fission yeast</name>
    <dbReference type="NCBI Taxonomy" id="402676"/>
    <lineage>
        <taxon>Eukaryota</taxon>
        <taxon>Fungi</taxon>
        <taxon>Dikarya</taxon>
        <taxon>Ascomycota</taxon>
        <taxon>Taphrinomycotina</taxon>
        <taxon>Schizosaccharomycetes</taxon>
        <taxon>Schizosaccharomycetales</taxon>
        <taxon>Schizosaccharomycetaceae</taxon>
        <taxon>Schizosaccharomyces</taxon>
    </lineage>
</organism>
<evidence type="ECO:0000313" key="19">
    <source>
        <dbReference type="JaponicusDB" id="SJAG_04865"/>
    </source>
</evidence>
<comment type="catalytic activity">
    <reaction evidence="12">
        <text>(R)-mevalonate + ATP = (R)-5-phosphomevalonate + ADP + H(+)</text>
        <dbReference type="Rhea" id="RHEA:17065"/>
        <dbReference type="ChEBI" id="CHEBI:15378"/>
        <dbReference type="ChEBI" id="CHEBI:30616"/>
        <dbReference type="ChEBI" id="CHEBI:36464"/>
        <dbReference type="ChEBI" id="CHEBI:58146"/>
        <dbReference type="ChEBI" id="CHEBI:456216"/>
        <dbReference type="EC" id="2.7.1.36"/>
    </reaction>
    <physiologicalReaction direction="left-to-right" evidence="12">
        <dbReference type="Rhea" id="RHEA:17066"/>
    </physiologicalReaction>
</comment>
<dbReference type="OMA" id="LMDFNHG"/>
<keyword evidence="14" id="KW-1207">Sterol metabolism</keyword>
<protein>
    <recommendedName>
        <fullName evidence="3 14">Mevalonate kinase</fullName>
        <shortName evidence="14">MK</shortName>
        <ecNumber evidence="3 14">2.7.1.36</ecNumber>
    </recommendedName>
</protein>
<dbReference type="RefSeq" id="XP_002175939.1">
    <property type="nucleotide sequence ID" value="XM_002175903.2"/>
</dbReference>
<keyword evidence="14" id="KW-0756">Sterol biosynthesis</keyword>
<keyword evidence="14" id="KW-0752">Steroid biosynthesis</keyword>
<evidence type="ECO:0000256" key="1">
    <source>
        <dbReference type="ARBA" id="ARBA00004496"/>
    </source>
</evidence>
<dbReference type="InterPro" id="IPR006205">
    <property type="entry name" value="Mev_gal_kin"/>
</dbReference>
<dbReference type="UniPathway" id="UPA00057">
    <property type="reaction ID" value="UER00098"/>
</dbReference>
<evidence type="ECO:0000256" key="2">
    <source>
        <dbReference type="ARBA" id="ARBA00006495"/>
    </source>
</evidence>
<keyword evidence="10" id="KW-0460">Magnesium</keyword>
<dbReference type="GO" id="GO:0005829">
    <property type="term" value="C:cytosol"/>
    <property type="evidence" value="ECO:0000318"/>
    <property type="project" value="GO_Central"/>
</dbReference>
<dbReference type="NCBIfam" id="TIGR00549">
    <property type="entry name" value="mevalon_kin"/>
    <property type="match status" value="1"/>
</dbReference>
<dbReference type="SUPFAM" id="SSF54211">
    <property type="entry name" value="Ribosomal protein S5 domain 2-like"/>
    <property type="match status" value="1"/>
</dbReference>
<evidence type="ECO:0000256" key="13">
    <source>
        <dbReference type="ARBA" id="ARBA00029438"/>
    </source>
</evidence>
<dbReference type="GeneID" id="7050788"/>
<feature type="compositionally biased region" description="Polar residues" evidence="15">
    <location>
        <begin position="172"/>
        <end position="195"/>
    </location>
</feature>
<evidence type="ECO:0000256" key="15">
    <source>
        <dbReference type="SAM" id="MobiDB-lite"/>
    </source>
</evidence>
<keyword evidence="20" id="KW-1185">Reference proteome</keyword>
<dbReference type="SUPFAM" id="SSF55060">
    <property type="entry name" value="GHMP Kinase, C-terminal domain"/>
    <property type="match status" value="1"/>
</dbReference>
<evidence type="ECO:0000256" key="7">
    <source>
        <dbReference type="ARBA" id="ARBA00022741"/>
    </source>
</evidence>
<keyword evidence="7 14" id="KW-0547">Nucleotide-binding</keyword>
<dbReference type="InterPro" id="IPR006203">
    <property type="entry name" value="GHMP_knse_ATP-bd_CS"/>
</dbReference>
<keyword evidence="4 14" id="KW-0963">Cytoplasm</keyword>
<keyword evidence="5 14" id="KW-0444">Lipid biosynthesis</keyword>
<sequence>MTITSAPGKLILFGEHAVVYGAQAVAAAVSLRTYCFTEHVSEPILKVTLADAHTTASWSLADLPWSLVPKIDVNKAPKSLDQKLVKGVHSLLECYVTNPLIHSAFFCILYMYMFLGSSSEGTAIVIRSNVPLGAGLGSSATVSVSVASALLLNKGVLSFPSNPSSKDSNSPTQAASTTVDGHTASQTSQCTSPGPSDSGRLIEAWSFVGECCIHGNPSGIDNAVATHGGVVTFTKSTSSQPSRMQVLQGVTSLPIMITDTKQPKSTKQLVQNVAKLVQDMPAPMRALMATIDSVSKSAVELLCSRQLAREQLLPKIGQLVELNQKLLECLHVSHPTLERVIDAAKRIGWTKLTGAGGGGCAYTVLRGADIEDDVNEVIEQLRSLGNETYAVELGGPGAAVWVAPIDEKTSTQTDAFFTRIQQSDQSWAYWS</sequence>
<dbReference type="EMBL" id="KE651167">
    <property type="protein sequence ID" value="EEB09646.1"/>
    <property type="molecule type" value="Genomic_DNA"/>
</dbReference>
<dbReference type="PROSITE" id="PS00627">
    <property type="entry name" value="GHMP_KINASES_ATP"/>
    <property type="match status" value="1"/>
</dbReference>
<dbReference type="GO" id="GO:0006696">
    <property type="term" value="P:ergosterol biosynthetic process"/>
    <property type="evidence" value="ECO:0000318"/>
    <property type="project" value="GO_Central"/>
</dbReference>
<evidence type="ECO:0000259" key="16">
    <source>
        <dbReference type="Pfam" id="PF00288"/>
    </source>
</evidence>
<evidence type="ECO:0000256" key="4">
    <source>
        <dbReference type="ARBA" id="ARBA00022490"/>
    </source>
</evidence>
<dbReference type="InterPro" id="IPR006204">
    <property type="entry name" value="GHMP_kinase_N_dom"/>
</dbReference>
<dbReference type="InterPro" id="IPR020568">
    <property type="entry name" value="Ribosomal_Su5_D2-typ_SF"/>
</dbReference>
<dbReference type="JaponicusDB" id="SJAG_04865">
    <property type="gene designation" value="erg12"/>
</dbReference>
<gene>
    <name evidence="19" type="primary">erg12</name>
    <name evidence="18" type="ORF">SJAG_04865</name>
</gene>
<dbReference type="InterPro" id="IPR013750">
    <property type="entry name" value="GHMP_kinase_C_dom"/>
</dbReference>
<dbReference type="AlphaFoldDB" id="B6K7Z2"/>
<dbReference type="Proteomes" id="UP000001744">
    <property type="component" value="Unassembled WGS sequence"/>
</dbReference>
<dbReference type="GO" id="GO:0019287">
    <property type="term" value="P:isopentenyl diphosphate biosynthetic process, mevalonate pathway"/>
    <property type="evidence" value="ECO:0000318"/>
    <property type="project" value="GO_Central"/>
</dbReference>
<comment type="similarity">
    <text evidence="2 14">Belongs to the GHMP kinase family. Mevalonate kinase subfamily.</text>
</comment>
<evidence type="ECO:0000256" key="8">
    <source>
        <dbReference type="ARBA" id="ARBA00022777"/>
    </source>
</evidence>
<reference evidence="18 20" key="1">
    <citation type="journal article" date="2011" name="Science">
        <title>Comparative functional genomics of the fission yeasts.</title>
        <authorList>
            <person name="Rhind N."/>
            <person name="Chen Z."/>
            <person name="Yassour M."/>
            <person name="Thompson D.A."/>
            <person name="Haas B.J."/>
            <person name="Habib N."/>
            <person name="Wapinski I."/>
            <person name="Roy S."/>
            <person name="Lin M.F."/>
            <person name="Heiman D.I."/>
            <person name="Young S.K."/>
            <person name="Furuya K."/>
            <person name="Guo Y."/>
            <person name="Pidoux A."/>
            <person name="Chen H.M."/>
            <person name="Robbertse B."/>
            <person name="Goldberg J.M."/>
            <person name="Aoki K."/>
            <person name="Bayne E.H."/>
            <person name="Berlin A.M."/>
            <person name="Desjardins C.A."/>
            <person name="Dobbs E."/>
            <person name="Dukaj L."/>
            <person name="Fan L."/>
            <person name="FitzGerald M.G."/>
            <person name="French C."/>
            <person name="Gujja S."/>
            <person name="Hansen K."/>
            <person name="Keifenheim D."/>
            <person name="Levin J.Z."/>
            <person name="Mosher R.A."/>
            <person name="Mueller C.A."/>
            <person name="Pfiffner J."/>
            <person name="Priest M."/>
            <person name="Russ C."/>
            <person name="Smialowska A."/>
            <person name="Swoboda P."/>
            <person name="Sykes S.M."/>
            <person name="Vaughn M."/>
            <person name="Vengrova S."/>
            <person name="Yoder R."/>
            <person name="Zeng Q."/>
            <person name="Allshire R."/>
            <person name="Baulcombe D."/>
            <person name="Birren B.W."/>
            <person name="Brown W."/>
            <person name="Ekwall K."/>
            <person name="Kellis M."/>
            <person name="Leatherwood J."/>
            <person name="Levin H."/>
            <person name="Margalit H."/>
            <person name="Martienssen R."/>
            <person name="Nieduszynski C.A."/>
            <person name="Spatafora J.W."/>
            <person name="Friedman N."/>
            <person name="Dalgaard J.Z."/>
            <person name="Baumann P."/>
            <person name="Niki H."/>
            <person name="Regev A."/>
            <person name="Nusbaum C."/>
        </authorList>
    </citation>
    <scope>NUCLEOTIDE SEQUENCE [LARGE SCALE GENOMIC DNA]</scope>
    <source>
        <strain evidence="20">yFS275 / FY16936</strain>
    </source>
</reference>
<dbReference type="GO" id="GO:0005524">
    <property type="term" value="F:ATP binding"/>
    <property type="evidence" value="ECO:0007669"/>
    <property type="project" value="UniProtKB-KW"/>
</dbReference>
<dbReference type="InterPro" id="IPR014721">
    <property type="entry name" value="Ribsml_uS5_D2-typ_fold_subgr"/>
</dbReference>
<keyword evidence="6 14" id="KW-0808">Transferase</keyword>
<proteinExistence type="inferred from homology"/>
<accession>B6K7Z2</accession>
<dbReference type="Gene3D" id="3.30.70.890">
    <property type="entry name" value="GHMP kinase, C-terminal domain"/>
    <property type="match status" value="1"/>
</dbReference>
<comment type="function">
    <text evidence="14">Mevalonate kinase; part of the second module of ergosterol biosynthesis pathway that includes the middle steps of the pathway. The second module is carried out in the vacuole and involves the formation of farnesyl diphosphate, which is also an important intermediate in the biosynthesis of ubiquinone, dolichol, heme and prenylated proteins.</text>
</comment>
<keyword evidence="11 14" id="KW-0443">Lipid metabolism</keyword>
<feature type="compositionally biased region" description="Low complexity" evidence="15">
    <location>
        <begin position="160"/>
        <end position="171"/>
    </location>
</feature>
<dbReference type="HOGENOM" id="CLU_017814_0_1_1"/>
<dbReference type="PRINTS" id="PR00959">
    <property type="entry name" value="MEVGALKINASE"/>
</dbReference>
<keyword evidence="9 14" id="KW-0067">ATP-binding</keyword>
<evidence type="ECO:0000256" key="9">
    <source>
        <dbReference type="ARBA" id="ARBA00022840"/>
    </source>
</evidence>
<evidence type="ECO:0000256" key="14">
    <source>
        <dbReference type="RuleBase" id="RU363087"/>
    </source>
</evidence>
<evidence type="ECO:0000313" key="20">
    <source>
        <dbReference type="Proteomes" id="UP000001744"/>
    </source>
</evidence>
<comment type="pathway">
    <text evidence="13 14">Isoprenoid biosynthesis; isopentenyl diphosphate biosynthesis via mevalonate pathway; isopentenyl diphosphate from (R)-mevalonate: step 1/3.</text>
</comment>
<dbReference type="Gene3D" id="3.30.230.10">
    <property type="match status" value="1"/>
</dbReference>
<dbReference type="PANTHER" id="PTHR43290:SF2">
    <property type="entry name" value="MEVALONATE KINASE"/>
    <property type="match status" value="1"/>
</dbReference>
<evidence type="ECO:0000259" key="17">
    <source>
        <dbReference type="Pfam" id="PF08544"/>
    </source>
</evidence>
<keyword evidence="14" id="KW-0753">Steroid metabolism</keyword>
<evidence type="ECO:0000256" key="3">
    <source>
        <dbReference type="ARBA" id="ARBA00012103"/>
    </source>
</evidence>
<keyword evidence="8 14" id="KW-0418">Kinase</keyword>
<comment type="subcellular location">
    <subcellularLocation>
        <location evidence="1 14">Cytoplasm</location>
    </subcellularLocation>
</comment>
<evidence type="ECO:0000256" key="10">
    <source>
        <dbReference type="ARBA" id="ARBA00022842"/>
    </source>
</evidence>
<evidence type="ECO:0000256" key="12">
    <source>
        <dbReference type="ARBA" id="ARBA00029310"/>
    </source>
</evidence>
<dbReference type="Pfam" id="PF00288">
    <property type="entry name" value="GHMP_kinases_N"/>
    <property type="match status" value="1"/>
</dbReference>
<dbReference type="InterPro" id="IPR036554">
    <property type="entry name" value="GHMP_kinase_C_sf"/>
</dbReference>
<name>B6K7Z2_SCHJY</name>